<reference evidence="1" key="1">
    <citation type="submission" date="2015-07" db="EMBL/GenBank/DDBJ databases">
        <title>MeaNS - Measles Nucleotide Surveillance Program.</title>
        <authorList>
            <person name="Tran T."/>
            <person name="Druce J."/>
        </authorList>
    </citation>
    <scope>NUCLEOTIDE SEQUENCE</scope>
    <source>
        <strain evidence="1">UCB-OBI-ISO-001</strain>
        <tissue evidence="1">Gonad</tissue>
    </source>
</reference>
<gene>
    <name evidence="1" type="ORF">OCBIM_22011874mg</name>
</gene>
<dbReference type="AlphaFoldDB" id="A0A0L8HLI0"/>
<sequence>MYLNDYKLTFFYSNEGRMSLPSCSVSESLFTIPGFRMMQFTTIRGEVRRNI</sequence>
<accession>A0A0L8HLI0</accession>
<protein>
    <submittedName>
        <fullName evidence="1">Uncharacterized protein</fullName>
    </submittedName>
</protein>
<dbReference type="EMBL" id="KQ417844">
    <property type="protein sequence ID" value="KOF90096.1"/>
    <property type="molecule type" value="Genomic_DNA"/>
</dbReference>
<evidence type="ECO:0000313" key="1">
    <source>
        <dbReference type="EMBL" id="KOF90096.1"/>
    </source>
</evidence>
<name>A0A0L8HLI0_OCTBM</name>
<proteinExistence type="predicted"/>
<organism evidence="1">
    <name type="scientific">Octopus bimaculoides</name>
    <name type="common">California two-spotted octopus</name>
    <dbReference type="NCBI Taxonomy" id="37653"/>
    <lineage>
        <taxon>Eukaryota</taxon>
        <taxon>Metazoa</taxon>
        <taxon>Spiralia</taxon>
        <taxon>Lophotrochozoa</taxon>
        <taxon>Mollusca</taxon>
        <taxon>Cephalopoda</taxon>
        <taxon>Coleoidea</taxon>
        <taxon>Octopodiformes</taxon>
        <taxon>Octopoda</taxon>
        <taxon>Incirrata</taxon>
        <taxon>Octopodidae</taxon>
        <taxon>Octopus</taxon>
    </lineage>
</organism>